<feature type="domain" description="CCHC-type" evidence="3">
    <location>
        <begin position="4"/>
        <end position="17"/>
    </location>
</feature>
<dbReference type="PANTHER" id="PTHR37984:SF5">
    <property type="entry name" value="PROTEIN NYNRIN-LIKE"/>
    <property type="match status" value="1"/>
</dbReference>
<evidence type="ECO:0000256" key="1">
    <source>
        <dbReference type="PROSITE-ProRule" id="PRU00047"/>
    </source>
</evidence>
<dbReference type="InterPro" id="IPR043128">
    <property type="entry name" value="Rev_trsase/Diguanyl_cyclase"/>
</dbReference>
<dbReference type="Gene3D" id="3.30.70.270">
    <property type="match status" value="1"/>
</dbReference>
<dbReference type="Proteomes" id="UP000694886">
    <property type="component" value="Chromosome 10"/>
</dbReference>
<keyword evidence="1" id="KW-0862">Zinc</keyword>
<dbReference type="GO" id="GO:0003676">
    <property type="term" value="F:nucleic acid binding"/>
    <property type="evidence" value="ECO:0007669"/>
    <property type="project" value="InterPro"/>
</dbReference>
<dbReference type="KEGG" id="tcc:108663606"/>
<name>A0AB32X2R3_THECC</name>
<dbReference type="Gramene" id="Tc10v2_t008180.1">
    <property type="protein sequence ID" value="Tc10v2_p008180.1"/>
    <property type="gene ID" value="Tc10v2_g008180"/>
</dbReference>
<dbReference type="RefSeq" id="XP_017984312.1">
    <property type="nucleotide sequence ID" value="XM_018128823.1"/>
</dbReference>
<sequence length="267" mass="29840">MRVCYGCGQARHIRKDCSMAHQSQDSASDSTQPAFSALSVAASSDREASGSKGRGVVTSFQGRPSGSGRQSFASRGQARDGVQVNPKKVEAVEKWPRPTLVTEIRSFLGLAGYYRHFVQDFSKIVTPLTKITRKDIKFEWSDACENSFEKLKACLTTAPVLSLPQGKANVVVDALSQKSVGSLAHISTDRRFLIREMHNLGVKWDRYLPLVEFAYNNSFQVSIQMAPFEALYGRRCRSPIRWLEVGERKLLGLELVQDAIEKIHMIR</sequence>
<accession>A0AB32X2R3</accession>
<dbReference type="InterPro" id="IPR001878">
    <property type="entry name" value="Znf_CCHC"/>
</dbReference>
<dbReference type="PROSITE" id="PS50158">
    <property type="entry name" value="ZF_CCHC"/>
    <property type="match status" value="1"/>
</dbReference>
<reference evidence="4" key="1">
    <citation type="journal article" date="1997" name="Nucleic Acids Res.">
        <title>tRNAscan-SE: a program for improved detection of transfer RNA genes in genomic sequence.</title>
        <authorList>
            <person name="Lowe T.M."/>
            <person name="Eddy S.R."/>
        </authorList>
    </citation>
    <scope>NUCLEOTIDE SEQUENCE [LARGE SCALE GENOMIC DNA]</scope>
    <source>
        <strain evidence="4">r\B97-61/B2</strain>
    </source>
</reference>
<dbReference type="PANTHER" id="PTHR37984">
    <property type="entry name" value="PROTEIN CBG26694"/>
    <property type="match status" value="1"/>
</dbReference>
<dbReference type="FunFam" id="3.30.70.270:FF:000020">
    <property type="entry name" value="Transposon Tf2-6 polyprotein-like Protein"/>
    <property type="match status" value="1"/>
</dbReference>
<protein>
    <submittedName>
        <fullName evidence="5">Uncharacterized protein LOC108663606</fullName>
    </submittedName>
</protein>
<dbReference type="AlphaFoldDB" id="A0AB32X2R3"/>
<dbReference type="SUPFAM" id="SSF56672">
    <property type="entry name" value="DNA/RNA polymerases"/>
    <property type="match status" value="1"/>
</dbReference>
<keyword evidence="1" id="KW-0863">Zinc-finger</keyword>
<organism evidence="4 5">
    <name type="scientific">Theobroma cacao</name>
    <name type="common">Cacao</name>
    <name type="synonym">Cocoa</name>
    <dbReference type="NCBI Taxonomy" id="3641"/>
    <lineage>
        <taxon>Eukaryota</taxon>
        <taxon>Viridiplantae</taxon>
        <taxon>Streptophyta</taxon>
        <taxon>Embryophyta</taxon>
        <taxon>Tracheophyta</taxon>
        <taxon>Spermatophyta</taxon>
        <taxon>Magnoliopsida</taxon>
        <taxon>eudicotyledons</taxon>
        <taxon>Gunneridae</taxon>
        <taxon>Pentapetalae</taxon>
        <taxon>rosids</taxon>
        <taxon>malvids</taxon>
        <taxon>Malvales</taxon>
        <taxon>Malvaceae</taxon>
        <taxon>Byttnerioideae</taxon>
        <taxon>Theobroma</taxon>
    </lineage>
</organism>
<dbReference type="InterPro" id="IPR043502">
    <property type="entry name" value="DNA/RNA_pol_sf"/>
</dbReference>
<evidence type="ECO:0000313" key="5">
    <source>
        <dbReference type="RefSeq" id="XP_017984312.1"/>
    </source>
</evidence>
<feature type="compositionally biased region" description="Polar residues" evidence="2">
    <location>
        <begin position="23"/>
        <end position="34"/>
    </location>
</feature>
<evidence type="ECO:0000313" key="4">
    <source>
        <dbReference type="Proteomes" id="UP000694886"/>
    </source>
</evidence>
<feature type="compositionally biased region" description="Polar residues" evidence="2">
    <location>
        <begin position="58"/>
        <end position="74"/>
    </location>
</feature>
<keyword evidence="1" id="KW-0479">Metal-binding</keyword>
<reference evidence="5" key="2">
    <citation type="submission" date="2025-08" db="UniProtKB">
        <authorList>
            <consortium name="RefSeq"/>
        </authorList>
    </citation>
    <scope>IDENTIFICATION</scope>
</reference>
<dbReference type="GeneID" id="108663606"/>
<dbReference type="GO" id="GO:0008270">
    <property type="term" value="F:zinc ion binding"/>
    <property type="evidence" value="ECO:0007669"/>
    <property type="project" value="UniProtKB-KW"/>
</dbReference>
<dbReference type="InterPro" id="IPR050951">
    <property type="entry name" value="Retrovirus_Pol_polyprotein"/>
</dbReference>
<feature type="region of interest" description="Disordered" evidence="2">
    <location>
        <begin position="23"/>
        <end position="85"/>
    </location>
</feature>
<evidence type="ECO:0000256" key="2">
    <source>
        <dbReference type="SAM" id="MobiDB-lite"/>
    </source>
</evidence>
<proteinExistence type="predicted"/>
<gene>
    <name evidence="5" type="primary">LOC108663606</name>
</gene>
<evidence type="ECO:0000259" key="3">
    <source>
        <dbReference type="PROSITE" id="PS50158"/>
    </source>
</evidence>